<name>A0A8S1KK02_9CILI</name>
<dbReference type="OrthoDB" id="306527at2759"/>
<keyword evidence="3" id="KW-1185">Reference proteome</keyword>
<proteinExistence type="predicted"/>
<accession>A0A8S1KK02</accession>
<dbReference type="AlphaFoldDB" id="A0A8S1KK02"/>
<sequence>MQLIEQRAYELVDLCQYYDNHNYNIDQKKNDQESTVSNQDDQTMKDYQLEQRMKRRLKRL</sequence>
<organism evidence="2 3">
    <name type="scientific">Paramecium sonneborni</name>
    <dbReference type="NCBI Taxonomy" id="65129"/>
    <lineage>
        <taxon>Eukaryota</taxon>
        <taxon>Sar</taxon>
        <taxon>Alveolata</taxon>
        <taxon>Ciliophora</taxon>
        <taxon>Intramacronucleata</taxon>
        <taxon>Oligohymenophorea</taxon>
        <taxon>Peniculida</taxon>
        <taxon>Parameciidae</taxon>
        <taxon>Paramecium</taxon>
    </lineage>
</organism>
<gene>
    <name evidence="2" type="ORF">PSON_ATCC_30995.1.T0090063</name>
</gene>
<protein>
    <submittedName>
        <fullName evidence="2">Uncharacterized protein</fullName>
    </submittedName>
</protein>
<evidence type="ECO:0000256" key="1">
    <source>
        <dbReference type="SAM" id="MobiDB-lite"/>
    </source>
</evidence>
<reference evidence="2" key="1">
    <citation type="submission" date="2021-01" db="EMBL/GenBank/DDBJ databases">
        <authorList>
            <consortium name="Genoscope - CEA"/>
            <person name="William W."/>
        </authorList>
    </citation>
    <scope>NUCLEOTIDE SEQUENCE</scope>
</reference>
<evidence type="ECO:0000313" key="2">
    <source>
        <dbReference type="EMBL" id="CAD8055087.1"/>
    </source>
</evidence>
<feature type="region of interest" description="Disordered" evidence="1">
    <location>
        <begin position="26"/>
        <end position="50"/>
    </location>
</feature>
<comment type="caution">
    <text evidence="2">The sequence shown here is derived from an EMBL/GenBank/DDBJ whole genome shotgun (WGS) entry which is preliminary data.</text>
</comment>
<dbReference type="EMBL" id="CAJJDN010000009">
    <property type="protein sequence ID" value="CAD8055087.1"/>
    <property type="molecule type" value="Genomic_DNA"/>
</dbReference>
<evidence type="ECO:0000313" key="3">
    <source>
        <dbReference type="Proteomes" id="UP000692954"/>
    </source>
</evidence>
<dbReference type="Proteomes" id="UP000692954">
    <property type="component" value="Unassembled WGS sequence"/>
</dbReference>